<organism evidence="1 2">
    <name type="scientific">Catharanthus roseus</name>
    <name type="common">Madagascar periwinkle</name>
    <name type="synonym">Vinca rosea</name>
    <dbReference type="NCBI Taxonomy" id="4058"/>
    <lineage>
        <taxon>Eukaryota</taxon>
        <taxon>Viridiplantae</taxon>
        <taxon>Streptophyta</taxon>
        <taxon>Embryophyta</taxon>
        <taxon>Tracheophyta</taxon>
        <taxon>Spermatophyta</taxon>
        <taxon>Magnoliopsida</taxon>
        <taxon>eudicotyledons</taxon>
        <taxon>Gunneridae</taxon>
        <taxon>Pentapetalae</taxon>
        <taxon>asterids</taxon>
        <taxon>lamiids</taxon>
        <taxon>Gentianales</taxon>
        <taxon>Apocynaceae</taxon>
        <taxon>Rauvolfioideae</taxon>
        <taxon>Vinceae</taxon>
        <taxon>Catharanthinae</taxon>
        <taxon>Catharanthus</taxon>
    </lineage>
</organism>
<name>A0ACC0ABB7_CATRO</name>
<comment type="caution">
    <text evidence="1">The sequence shown here is derived from an EMBL/GenBank/DDBJ whole genome shotgun (WGS) entry which is preliminary data.</text>
</comment>
<accession>A0ACC0ABB7</accession>
<protein>
    <submittedName>
        <fullName evidence="1">Uncharacterized protein</fullName>
    </submittedName>
</protein>
<keyword evidence="2" id="KW-1185">Reference proteome</keyword>
<proteinExistence type="predicted"/>
<sequence length="94" mass="10562">MLDPTCHNFGVINNASIESIVVGFGLDGVLFDILHNKCLGKFDENVSYISSFLDTFIENHNDFVFLNQLISVMSRQDLRMTLFKGGADDVDRES</sequence>
<evidence type="ECO:0000313" key="2">
    <source>
        <dbReference type="Proteomes" id="UP001060085"/>
    </source>
</evidence>
<dbReference type="Proteomes" id="UP001060085">
    <property type="component" value="Linkage Group LG06"/>
</dbReference>
<gene>
    <name evidence="1" type="ORF">M9H77_26257</name>
</gene>
<evidence type="ECO:0000313" key="1">
    <source>
        <dbReference type="EMBL" id="KAI5657464.1"/>
    </source>
</evidence>
<dbReference type="EMBL" id="CM044706">
    <property type="protein sequence ID" value="KAI5657464.1"/>
    <property type="molecule type" value="Genomic_DNA"/>
</dbReference>
<reference evidence="2" key="1">
    <citation type="journal article" date="2023" name="Nat. Plants">
        <title>Single-cell RNA sequencing provides a high-resolution roadmap for understanding the multicellular compartmentation of specialized metabolism.</title>
        <authorList>
            <person name="Sun S."/>
            <person name="Shen X."/>
            <person name="Li Y."/>
            <person name="Li Y."/>
            <person name="Wang S."/>
            <person name="Li R."/>
            <person name="Zhang H."/>
            <person name="Shen G."/>
            <person name="Guo B."/>
            <person name="Wei J."/>
            <person name="Xu J."/>
            <person name="St-Pierre B."/>
            <person name="Chen S."/>
            <person name="Sun C."/>
        </authorList>
    </citation>
    <scope>NUCLEOTIDE SEQUENCE [LARGE SCALE GENOMIC DNA]</scope>
</reference>